<dbReference type="AlphaFoldDB" id="A0A7Y9KT23"/>
<dbReference type="RefSeq" id="WP_179620774.1">
    <property type="nucleotide sequence ID" value="NZ_JACCBW010000003.1"/>
</dbReference>
<evidence type="ECO:0000256" key="2">
    <source>
        <dbReference type="ARBA" id="ARBA00022692"/>
    </source>
</evidence>
<evidence type="ECO:0000256" key="4">
    <source>
        <dbReference type="ARBA" id="ARBA00023136"/>
    </source>
</evidence>
<comment type="caution">
    <text evidence="5">The sequence shown here is derived from an EMBL/GenBank/DDBJ whole genome shotgun (WGS) entry which is preliminary data.</text>
</comment>
<evidence type="ECO:0000313" key="6">
    <source>
        <dbReference type="Proteomes" id="UP000549911"/>
    </source>
</evidence>
<gene>
    <name evidence="5" type="ORF">F4692_003304</name>
</gene>
<dbReference type="InterPro" id="IPR007343">
    <property type="entry name" value="Uncharacterised_pept_Zn_put"/>
</dbReference>
<dbReference type="GO" id="GO:0016020">
    <property type="term" value="C:membrane"/>
    <property type="evidence" value="ECO:0007669"/>
    <property type="project" value="UniProtKB-SubCell"/>
</dbReference>
<dbReference type="PANTHER" id="PTHR30168:SF0">
    <property type="entry name" value="INNER MEMBRANE PROTEIN"/>
    <property type="match status" value="1"/>
</dbReference>
<keyword evidence="4" id="KW-0472">Membrane</keyword>
<organism evidence="5 6">
    <name type="scientific">Nocardioides cavernae</name>
    <dbReference type="NCBI Taxonomy" id="1921566"/>
    <lineage>
        <taxon>Bacteria</taxon>
        <taxon>Bacillati</taxon>
        <taxon>Actinomycetota</taxon>
        <taxon>Actinomycetes</taxon>
        <taxon>Propionibacteriales</taxon>
        <taxon>Nocardioidaceae</taxon>
        <taxon>Nocardioides</taxon>
    </lineage>
</organism>
<comment type="subcellular location">
    <subcellularLocation>
        <location evidence="1">Membrane</location>
        <topology evidence="1">Single-pass membrane protein</topology>
    </subcellularLocation>
</comment>
<keyword evidence="2" id="KW-0812">Transmembrane</keyword>
<evidence type="ECO:0008006" key="7">
    <source>
        <dbReference type="Google" id="ProtNLM"/>
    </source>
</evidence>
<evidence type="ECO:0000256" key="3">
    <source>
        <dbReference type="ARBA" id="ARBA00022989"/>
    </source>
</evidence>
<reference evidence="5 6" key="1">
    <citation type="submission" date="2020-07" db="EMBL/GenBank/DDBJ databases">
        <authorList>
            <person name="Partida-Martinez L."/>
            <person name="Huntemann M."/>
            <person name="Clum A."/>
            <person name="Wang J."/>
            <person name="Palaniappan K."/>
            <person name="Ritter S."/>
            <person name="Chen I.-M."/>
            <person name="Stamatis D."/>
            <person name="Reddy T."/>
            <person name="O'Malley R."/>
            <person name="Daum C."/>
            <person name="Shapiro N."/>
            <person name="Ivanova N."/>
            <person name="Kyrpides N."/>
            <person name="Woyke T."/>
        </authorList>
    </citation>
    <scope>NUCLEOTIDE SEQUENCE [LARGE SCALE GENOMIC DNA]</scope>
    <source>
        <strain evidence="5 6">AT2.17</strain>
    </source>
</reference>
<dbReference type="Pfam" id="PF04228">
    <property type="entry name" value="Zn_peptidase"/>
    <property type="match status" value="1"/>
</dbReference>
<proteinExistence type="predicted"/>
<dbReference type="Proteomes" id="UP000549911">
    <property type="component" value="Unassembled WGS sequence"/>
</dbReference>
<sequence length="227" mass="25246">MKRNRLYRVGTMTGAGCAPASQVPLDSSANLLAYYRSTLPCLDQAWKGSWRKLRKAGVKFRAPKVVVHNGSSSSPCGTPGRLSFYCGQNKTIYMYDAEIVNPWNAYPGDEYSHGLTRLAATHTLAHEYGHHVQQLVGILRTIGPRYKGKLERRAELQASCLGNVWLSAQRDAYPILADYSQRPELWRYISVSNHGSLANQAYWTDRGYASAQPGDCNTFKAPGRTVS</sequence>
<evidence type="ECO:0000256" key="1">
    <source>
        <dbReference type="ARBA" id="ARBA00004167"/>
    </source>
</evidence>
<evidence type="ECO:0000313" key="5">
    <source>
        <dbReference type="EMBL" id="NYE38159.1"/>
    </source>
</evidence>
<keyword evidence="6" id="KW-1185">Reference proteome</keyword>
<protein>
    <recommendedName>
        <fullName evidence="7">Metalloprotease</fullName>
    </recommendedName>
</protein>
<dbReference type="PANTHER" id="PTHR30168">
    <property type="entry name" value="PUTATIVE MEMBRANE PROTEIN YPFJ"/>
    <property type="match status" value="1"/>
</dbReference>
<name>A0A7Y9KT23_9ACTN</name>
<reference evidence="5 6" key="2">
    <citation type="submission" date="2020-08" db="EMBL/GenBank/DDBJ databases">
        <title>The Agave Microbiome: Exploring the role of microbial communities in plant adaptations to desert environments.</title>
        <authorList>
            <person name="Partida-Martinez L.P."/>
        </authorList>
    </citation>
    <scope>NUCLEOTIDE SEQUENCE [LARGE SCALE GENOMIC DNA]</scope>
    <source>
        <strain evidence="5 6">AT2.17</strain>
    </source>
</reference>
<accession>A0A7Y9KT23</accession>
<keyword evidence="3" id="KW-1133">Transmembrane helix</keyword>
<dbReference type="EMBL" id="JACCBW010000003">
    <property type="protein sequence ID" value="NYE38159.1"/>
    <property type="molecule type" value="Genomic_DNA"/>
</dbReference>